<dbReference type="SMART" id="SM00255">
    <property type="entry name" value="TIR"/>
    <property type="match status" value="1"/>
</dbReference>
<feature type="transmembrane region" description="Helical" evidence="11">
    <location>
        <begin position="316"/>
        <end position="336"/>
    </location>
</feature>
<comment type="similarity">
    <text evidence="2">Belongs to the interleukin-1 receptor family.</text>
</comment>
<evidence type="ECO:0000256" key="8">
    <source>
        <dbReference type="ARBA" id="ARBA00023170"/>
    </source>
</evidence>
<dbReference type="InterPro" id="IPR035897">
    <property type="entry name" value="Toll_tir_struct_dom_sf"/>
</dbReference>
<dbReference type="Pfam" id="PF01582">
    <property type="entry name" value="TIR"/>
    <property type="match status" value="1"/>
</dbReference>
<dbReference type="PANTHER" id="PTHR11890">
    <property type="entry name" value="INTERLEUKIN-1 RECEPTOR FAMILY MEMBER"/>
    <property type="match status" value="1"/>
</dbReference>
<feature type="domain" description="Ig-like" evidence="14">
    <location>
        <begin position="206"/>
        <end position="306"/>
    </location>
</feature>
<evidence type="ECO:0000256" key="7">
    <source>
        <dbReference type="ARBA" id="ARBA00023157"/>
    </source>
</evidence>
<dbReference type="InterPro" id="IPR036179">
    <property type="entry name" value="Ig-like_dom_sf"/>
</dbReference>
<dbReference type="PANTHER" id="PTHR11890:SF23">
    <property type="entry name" value="INTERLEUKIN-18 RECEPTOR ACCESSORY PROTEIN"/>
    <property type="match status" value="1"/>
</dbReference>
<evidence type="ECO:0000256" key="5">
    <source>
        <dbReference type="ARBA" id="ARBA00022989"/>
    </source>
</evidence>
<dbReference type="InterPro" id="IPR003599">
    <property type="entry name" value="Ig_sub"/>
</dbReference>
<reference evidence="16" key="1">
    <citation type="submission" date="2025-08" db="UniProtKB">
        <authorList>
            <consortium name="RefSeq"/>
        </authorList>
    </citation>
    <scope>IDENTIFICATION</scope>
</reference>
<evidence type="ECO:0000259" key="14">
    <source>
        <dbReference type="PROSITE" id="PS50835"/>
    </source>
</evidence>
<dbReference type="SUPFAM" id="SSF48726">
    <property type="entry name" value="Immunoglobulin"/>
    <property type="match status" value="2"/>
</dbReference>
<dbReference type="GO" id="GO:0042008">
    <property type="term" value="F:interleukin-18 receptor activity"/>
    <property type="evidence" value="ECO:0007669"/>
    <property type="project" value="TreeGrafter"/>
</dbReference>
<feature type="chain" id="PRO_5041246887" evidence="12">
    <location>
        <begin position="21"/>
        <end position="528"/>
    </location>
</feature>
<feature type="domain" description="Ig-like" evidence="14">
    <location>
        <begin position="125"/>
        <end position="186"/>
    </location>
</feature>
<dbReference type="Pfam" id="PF13927">
    <property type="entry name" value="Ig_3"/>
    <property type="match status" value="1"/>
</dbReference>
<evidence type="ECO:0000256" key="6">
    <source>
        <dbReference type="ARBA" id="ARBA00023027"/>
    </source>
</evidence>
<dbReference type="PROSITE" id="PS50835">
    <property type="entry name" value="IG_LIKE"/>
    <property type="match status" value="2"/>
</dbReference>
<dbReference type="InterPro" id="IPR007110">
    <property type="entry name" value="Ig-like_dom"/>
</dbReference>
<name>A0A9Y3VAL0_9CICH</name>
<dbReference type="Gene3D" id="2.60.40.10">
    <property type="entry name" value="Immunoglobulins"/>
    <property type="match status" value="2"/>
</dbReference>
<evidence type="ECO:0000256" key="10">
    <source>
        <dbReference type="ARBA" id="ARBA00023319"/>
    </source>
</evidence>
<keyword evidence="4" id="KW-0378">Hydrolase</keyword>
<sequence length="528" mass="60033">METAYFLFFLHLSLKGYCEANHQTNKSDLQKHYKAAEGQNFTMPYCNCSKMVDMKSTSSSAEGGGNEEQFLDCGKLFIAEAKHSGNYSCFTNGNKLFFRLQVEKMRCLWRNESIKILVVCAGGQISCPGFGCSNNTNVTWYKNKKKVSDQHRPSREVREVLYLEPVHEKDDGVFFCHTQIIEGGVTWTLRTGVEVIVIPPPSRSPPRIPVDNEPKEVEIGQPYTFLCKALFPFELNFSPKIEWYMNNDGNMTLLDSKQKSLKKYTQEYEVIQVATINEVTPHHLTYTYTCIASNTFGNISATIKLKRKIKVQWPSLVGYLVTAFLPVGGLIIIVRVKWLEIQLIYRCYFKNGKHNGDEKEFDVFLSYVWSPASEEVLGGEIISSRSPLNDEEGDLCITDLLNEEVKATKKPLEVLLPQVLEDQWGYRLCLLERDVIPGGAYTNDVVLAIKKSQMLICVLSDDYFTNSNAVFELESGVQPDPPLPTLVQRALGVLPSLDWRSGEPFQSNFWRSLRKTMPKNKVKLVSVR</sequence>
<evidence type="ECO:0000256" key="3">
    <source>
        <dbReference type="ARBA" id="ARBA00022692"/>
    </source>
</evidence>
<dbReference type="SUPFAM" id="SSF52200">
    <property type="entry name" value="Toll/Interleukin receptor TIR domain"/>
    <property type="match status" value="1"/>
</dbReference>
<dbReference type="AlphaFoldDB" id="A0A9Y3VAL0"/>
<feature type="domain" description="TIR" evidence="13">
    <location>
        <begin position="391"/>
        <end position="517"/>
    </location>
</feature>
<comment type="subcellular location">
    <subcellularLocation>
        <location evidence="1">Membrane</location>
        <topology evidence="1">Single-pass type I membrane protein</topology>
    </subcellularLocation>
</comment>
<dbReference type="Gene3D" id="3.40.50.10140">
    <property type="entry name" value="Toll/interleukin-1 receptor homology (TIR) domain"/>
    <property type="match status" value="1"/>
</dbReference>
<feature type="signal peptide" evidence="12">
    <location>
        <begin position="1"/>
        <end position="20"/>
    </location>
</feature>
<dbReference type="PROSITE" id="PS50104">
    <property type="entry name" value="TIR"/>
    <property type="match status" value="1"/>
</dbReference>
<evidence type="ECO:0000259" key="13">
    <source>
        <dbReference type="PROSITE" id="PS50104"/>
    </source>
</evidence>
<dbReference type="RefSeq" id="XP_005724187.1">
    <property type="nucleotide sequence ID" value="XM_005724130.1"/>
</dbReference>
<organism evidence="15 16">
    <name type="scientific">Pundamilia nyererei</name>
    <dbReference type="NCBI Taxonomy" id="303518"/>
    <lineage>
        <taxon>Eukaryota</taxon>
        <taxon>Metazoa</taxon>
        <taxon>Chordata</taxon>
        <taxon>Craniata</taxon>
        <taxon>Vertebrata</taxon>
        <taxon>Euteleostomi</taxon>
        <taxon>Actinopterygii</taxon>
        <taxon>Neopterygii</taxon>
        <taxon>Teleostei</taxon>
        <taxon>Neoteleostei</taxon>
        <taxon>Acanthomorphata</taxon>
        <taxon>Ovalentaria</taxon>
        <taxon>Cichlomorphae</taxon>
        <taxon>Cichliformes</taxon>
        <taxon>Cichlidae</taxon>
        <taxon>African cichlids</taxon>
        <taxon>Pseudocrenilabrinae</taxon>
        <taxon>Haplochromini</taxon>
        <taxon>Pundamilia</taxon>
    </lineage>
</organism>
<dbReference type="GO" id="GO:0016020">
    <property type="term" value="C:membrane"/>
    <property type="evidence" value="ECO:0007669"/>
    <property type="project" value="UniProtKB-SubCell"/>
</dbReference>
<dbReference type="GO" id="GO:0016787">
    <property type="term" value="F:hydrolase activity"/>
    <property type="evidence" value="ECO:0007669"/>
    <property type="project" value="UniProtKB-KW"/>
</dbReference>
<protein>
    <submittedName>
        <fullName evidence="16">Interleukin-18 receptor accessory protein-like isoform X2</fullName>
    </submittedName>
</protein>
<dbReference type="GeneID" id="102209510"/>
<accession>A0A9Y3VAL0</accession>
<keyword evidence="6" id="KW-0520">NAD</keyword>
<evidence type="ECO:0000256" key="12">
    <source>
        <dbReference type="SAM" id="SignalP"/>
    </source>
</evidence>
<keyword evidence="5 11" id="KW-1133">Transmembrane helix</keyword>
<keyword evidence="9" id="KW-0325">Glycoprotein</keyword>
<dbReference type="InterPro" id="IPR015621">
    <property type="entry name" value="IL-1_rcpt_fam"/>
</dbReference>
<evidence type="ECO:0000256" key="4">
    <source>
        <dbReference type="ARBA" id="ARBA00022801"/>
    </source>
</evidence>
<dbReference type="SMART" id="SM00409">
    <property type="entry name" value="IG"/>
    <property type="match status" value="3"/>
</dbReference>
<dbReference type="InterPro" id="IPR000157">
    <property type="entry name" value="TIR_dom"/>
</dbReference>
<gene>
    <name evidence="16" type="primary">LOC102209510</name>
</gene>
<keyword evidence="10" id="KW-0393">Immunoglobulin domain</keyword>
<keyword evidence="12" id="KW-0732">Signal</keyword>
<keyword evidence="3 11" id="KW-0812">Transmembrane</keyword>
<proteinExistence type="inferred from homology"/>
<keyword evidence="11" id="KW-0472">Membrane</keyword>
<keyword evidence="7" id="KW-1015">Disulfide bond</keyword>
<dbReference type="Proteomes" id="UP000695023">
    <property type="component" value="Unplaced"/>
</dbReference>
<keyword evidence="15" id="KW-1185">Reference proteome</keyword>
<dbReference type="InterPro" id="IPR013783">
    <property type="entry name" value="Ig-like_fold"/>
</dbReference>
<evidence type="ECO:0000313" key="15">
    <source>
        <dbReference type="Proteomes" id="UP000695023"/>
    </source>
</evidence>
<evidence type="ECO:0000256" key="2">
    <source>
        <dbReference type="ARBA" id="ARBA00009752"/>
    </source>
</evidence>
<keyword evidence="8" id="KW-0675">Receptor</keyword>
<evidence type="ECO:0000256" key="9">
    <source>
        <dbReference type="ARBA" id="ARBA00023180"/>
    </source>
</evidence>
<dbReference type="FunFam" id="2.60.40.10:FF:000284">
    <property type="entry name" value="interleukin-1 receptor accessory protein-like 1"/>
    <property type="match status" value="1"/>
</dbReference>
<evidence type="ECO:0000256" key="1">
    <source>
        <dbReference type="ARBA" id="ARBA00004479"/>
    </source>
</evidence>
<evidence type="ECO:0000313" key="16">
    <source>
        <dbReference type="RefSeq" id="XP_005724187.1"/>
    </source>
</evidence>
<evidence type="ECO:0000256" key="11">
    <source>
        <dbReference type="SAM" id="Phobius"/>
    </source>
</evidence>
<dbReference type="PRINTS" id="PR01537">
    <property type="entry name" value="INTRLKN1R1F"/>
</dbReference>